<evidence type="ECO:0000313" key="2">
    <source>
        <dbReference type="Proteomes" id="UP001523216"/>
    </source>
</evidence>
<accession>A0ABT0Y3Q8</accession>
<dbReference type="EMBL" id="JAMQOL010000034">
    <property type="protein sequence ID" value="MCM4080622.1"/>
    <property type="molecule type" value="Genomic_DNA"/>
</dbReference>
<reference evidence="1 2" key="1">
    <citation type="submission" date="2022-06" db="EMBL/GenBank/DDBJ databases">
        <title>Actinoplanes abujensis sp. nov., isolated from Nigerian arid soil.</title>
        <authorList>
            <person name="Ding P."/>
        </authorList>
    </citation>
    <scope>NUCLEOTIDE SEQUENCE [LARGE SCALE GENOMIC DNA]</scope>
    <source>
        <strain evidence="2">TRM88002</strain>
    </source>
</reference>
<sequence>MTGAEDFRALAWAETALDAATRALDDRPTEFVNALQAADQMLQQAGALFVQMIVHNQVRRLGNVKIVEQYNGGKGWQSVSSESIATEHFRQREIIAFDHPFPRGAMMIYGSAERYGSRRQGTTVRGYILRDSESLAAFAAPAHVFDA</sequence>
<keyword evidence="2" id="KW-1185">Reference proteome</keyword>
<gene>
    <name evidence="1" type="ORF">LXN57_23875</name>
</gene>
<proteinExistence type="predicted"/>
<dbReference type="Proteomes" id="UP001523216">
    <property type="component" value="Unassembled WGS sequence"/>
</dbReference>
<protein>
    <submittedName>
        <fullName evidence="1">Uncharacterized protein</fullName>
    </submittedName>
</protein>
<evidence type="ECO:0000313" key="1">
    <source>
        <dbReference type="EMBL" id="MCM4080622.1"/>
    </source>
</evidence>
<dbReference type="RefSeq" id="WP_251800407.1">
    <property type="nucleotide sequence ID" value="NZ_JAMQOL010000034.1"/>
</dbReference>
<organism evidence="1 2">
    <name type="scientific">Paractinoplanes hotanensis</name>
    <dbReference type="NCBI Taxonomy" id="2906497"/>
    <lineage>
        <taxon>Bacteria</taxon>
        <taxon>Bacillati</taxon>
        <taxon>Actinomycetota</taxon>
        <taxon>Actinomycetes</taxon>
        <taxon>Micromonosporales</taxon>
        <taxon>Micromonosporaceae</taxon>
        <taxon>Paractinoplanes</taxon>
    </lineage>
</organism>
<name>A0ABT0Y3Q8_9ACTN</name>
<comment type="caution">
    <text evidence="1">The sequence shown here is derived from an EMBL/GenBank/DDBJ whole genome shotgun (WGS) entry which is preliminary data.</text>
</comment>